<dbReference type="Proteomes" id="UP000308600">
    <property type="component" value="Unassembled WGS sequence"/>
</dbReference>
<gene>
    <name evidence="1" type="ORF">BDN72DRAFT_834305</name>
</gene>
<proteinExistence type="predicted"/>
<name>A0ACD3B805_9AGAR</name>
<keyword evidence="2" id="KW-1185">Reference proteome</keyword>
<reference evidence="1 2" key="1">
    <citation type="journal article" date="2019" name="Nat. Ecol. Evol.">
        <title>Megaphylogeny resolves global patterns of mushroom evolution.</title>
        <authorList>
            <person name="Varga T."/>
            <person name="Krizsan K."/>
            <person name="Foldi C."/>
            <person name="Dima B."/>
            <person name="Sanchez-Garcia M."/>
            <person name="Sanchez-Ramirez S."/>
            <person name="Szollosi G.J."/>
            <person name="Szarkandi J.G."/>
            <person name="Papp V."/>
            <person name="Albert L."/>
            <person name="Andreopoulos W."/>
            <person name="Angelini C."/>
            <person name="Antonin V."/>
            <person name="Barry K.W."/>
            <person name="Bougher N.L."/>
            <person name="Buchanan P."/>
            <person name="Buyck B."/>
            <person name="Bense V."/>
            <person name="Catcheside P."/>
            <person name="Chovatia M."/>
            <person name="Cooper J."/>
            <person name="Damon W."/>
            <person name="Desjardin D."/>
            <person name="Finy P."/>
            <person name="Geml J."/>
            <person name="Haridas S."/>
            <person name="Hughes K."/>
            <person name="Justo A."/>
            <person name="Karasinski D."/>
            <person name="Kautmanova I."/>
            <person name="Kiss B."/>
            <person name="Kocsube S."/>
            <person name="Kotiranta H."/>
            <person name="LaButti K.M."/>
            <person name="Lechner B.E."/>
            <person name="Liimatainen K."/>
            <person name="Lipzen A."/>
            <person name="Lukacs Z."/>
            <person name="Mihaltcheva S."/>
            <person name="Morgado L.N."/>
            <person name="Niskanen T."/>
            <person name="Noordeloos M.E."/>
            <person name="Ohm R.A."/>
            <person name="Ortiz-Santana B."/>
            <person name="Ovrebo C."/>
            <person name="Racz N."/>
            <person name="Riley R."/>
            <person name="Savchenko A."/>
            <person name="Shiryaev A."/>
            <person name="Soop K."/>
            <person name="Spirin V."/>
            <person name="Szebenyi C."/>
            <person name="Tomsovsky M."/>
            <person name="Tulloss R.E."/>
            <person name="Uehling J."/>
            <person name="Grigoriev I.V."/>
            <person name="Vagvolgyi C."/>
            <person name="Papp T."/>
            <person name="Martin F.M."/>
            <person name="Miettinen O."/>
            <person name="Hibbett D.S."/>
            <person name="Nagy L.G."/>
        </authorList>
    </citation>
    <scope>NUCLEOTIDE SEQUENCE [LARGE SCALE GENOMIC DNA]</scope>
    <source>
        <strain evidence="1 2">NL-1719</strain>
    </source>
</reference>
<organism evidence="1 2">
    <name type="scientific">Pluteus cervinus</name>
    <dbReference type="NCBI Taxonomy" id="181527"/>
    <lineage>
        <taxon>Eukaryota</taxon>
        <taxon>Fungi</taxon>
        <taxon>Dikarya</taxon>
        <taxon>Basidiomycota</taxon>
        <taxon>Agaricomycotina</taxon>
        <taxon>Agaricomycetes</taxon>
        <taxon>Agaricomycetidae</taxon>
        <taxon>Agaricales</taxon>
        <taxon>Pluteineae</taxon>
        <taxon>Pluteaceae</taxon>
        <taxon>Pluteus</taxon>
    </lineage>
</organism>
<evidence type="ECO:0000313" key="1">
    <source>
        <dbReference type="EMBL" id="TFK73712.1"/>
    </source>
</evidence>
<dbReference type="EMBL" id="ML208273">
    <property type="protein sequence ID" value="TFK73712.1"/>
    <property type="molecule type" value="Genomic_DNA"/>
</dbReference>
<evidence type="ECO:0000313" key="2">
    <source>
        <dbReference type="Proteomes" id="UP000308600"/>
    </source>
</evidence>
<protein>
    <submittedName>
        <fullName evidence="1">Uncharacterized protein</fullName>
    </submittedName>
</protein>
<accession>A0ACD3B805</accession>
<sequence>MTLRRRIVLIERLGLFCGSLSRRTDYIAYGSEPSMGNVYGRVSLIAKVGPLSGRGRLHL</sequence>